<proteinExistence type="predicted"/>
<organism evidence="1 2">
    <name type="scientific">Dactylosporangium matsuzakiense</name>
    <dbReference type="NCBI Taxonomy" id="53360"/>
    <lineage>
        <taxon>Bacteria</taxon>
        <taxon>Bacillati</taxon>
        <taxon>Actinomycetota</taxon>
        <taxon>Actinomycetes</taxon>
        <taxon>Micromonosporales</taxon>
        <taxon>Micromonosporaceae</taxon>
        <taxon>Dactylosporangium</taxon>
    </lineage>
</organism>
<evidence type="ECO:0000313" key="1">
    <source>
        <dbReference type="EMBL" id="GLK99203.1"/>
    </source>
</evidence>
<accession>A0A9W6NJF7</accession>
<comment type="caution">
    <text evidence="1">The sequence shown here is derived from an EMBL/GenBank/DDBJ whole genome shotgun (WGS) entry which is preliminary data.</text>
</comment>
<reference evidence="1" key="1">
    <citation type="journal article" date="2014" name="Int. J. Syst. Evol. Microbiol.">
        <title>Complete genome sequence of Corynebacterium casei LMG S-19264T (=DSM 44701T), isolated from a smear-ripened cheese.</title>
        <authorList>
            <consortium name="US DOE Joint Genome Institute (JGI-PGF)"/>
            <person name="Walter F."/>
            <person name="Albersmeier A."/>
            <person name="Kalinowski J."/>
            <person name="Ruckert C."/>
        </authorList>
    </citation>
    <scope>NUCLEOTIDE SEQUENCE</scope>
    <source>
        <strain evidence="1">VKM Ac-1321</strain>
    </source>
</reference>
<dbReference type="EMBL" id="BSFP01000003">
    <property type="protein sequence ID" value="GLK99203.1"/>
    <property type="molecule type" value="Genomic_DNA"/>
</dbReference>
<dbReference type="AlphaFoldDB" id="A0A9W6NJF7"/>
<evidence type="ECO:0000313" key="2">
    <source>
        <dbReference type="Proteomes" id="UP001143480"/>
    </source>
</evidence>
<sequence>MYMSRDIQVSTVVMAHPDRRYQAEQLRRRHPDLDIEIVFDPEPDAPPATLRTAKLAWSAVREGATHHLVLQEDVQLCEGFTAAMYQALRVAPEGAIALHANWVMASAQAVRLAAFSAASWAPVIDAWVPTQALILPAEMARRFAGYAERYDGDKPDNQALQEFITAEGLRSYISVPNLAEHRPSQSLLLNDLFHGVRYSVAFPLGHDLGPEPFSTTVASPPAIAHMGMGDFEALCHYEPLGTPQRTVLNINHVLFPGGMTPRELEEAFASDLDYHPEAARTGFGPSLLFQFWLTSFTQGIIAQGMVAQNDATTFDKQLDTAPWARLALGTFAASALRRTVARERIVEVAAELTPLCLRGMRSGFTATDSWPGLSRLWEDPLSTVEWSLMYTHGKTQPQKGPEPEQKAEPA</sequence>
<protein>
    <recommendedName>
        <fullName evidence="3">Glycosyltransferase</fullName>
    </recommendedName>
</protein>
<keyword evidence="2" id="KW-1185">Reference proteome</keyword>
<reference evidence="1" key="2">
    <citation type="submission" date="2023-01" db="EMBL/GenBank/DDBJ databases">
        <authorList>
            <person name="Sun Q."/>
            <person name="Evtushenko L."/>
        </authorList>
    </citation>
    <scope>NUCLEOTIDE SEQUENCE</scope>
    <source>
        <strain evidence="1">VKM Ac-1321</strain>
    </source>
</reference>
<gene>
    <name evidence="1" type="ORF">GCM10017581_009440</name>
</gene>
<dbReference type="Proteomes" id="UP001143480">
    <property type="component" value="Unassembled WGS sequence"/>
</dbReference>
<name>A0A9W6NJF7_9ACTN</name>
<evidence type="ECO:0008006" key="3">
    <source>
        <dbReference type="Google" id="ProtNLM"/>
    </source>
</evidence>